<feature type="domain" description="HTH luxR-type" evidence="2">
    <location>
        <begin position="131"/>
        <end position="196"/>
    </location>
</feature>
<dbReference type="InterPro" id="IPR000792">
    <property type="entry name" value="Tscrpt_reg_LuxR_C"/>
</dbReference>
<dbReference type="HOGENOM" id="CLU_105065_1_0_6"/>
<dbReference type="RefSeq" id="WP_011411949.1">
    <property type="nucleotide sequence ID" value="NC_007712.1"/>
</dbReference>
<dbReference type="Pfam" id="PF00196">
    <property type="entry name" value="GerE"/>
    <property type="match status" value="1"/>
</dbReference>
<dbReference type="PROSITE" id="PS50043">
    <property type="entry name" value="HTH_LUXR_2"/>
    <property type="match status" value="1"/>
</dbReference>
<accession>Q2NR13</accession>
<gene>
    <name evidence="4" type="primary">rcsA_2</name>
    <name evidence="3" type="ordered locus">SG2137</name>
    <name evidence="4" type="ORF">SGGMMB4_05132</name>
</gene>
<dbReference type="BioCyc" id="SGLO343509:SGP1_RS19715-MONOMER"/>
<evidence type="ECO:0000313" key="5">
    <source>
        <dbReference type="Proteomes" id="UP000001932"/>
    </source>
</evidence>
<evidence type="ECO:0000313" key="6">
    <source>
        <dbReference type="Proteomes" id="UP000245838"/>
    </source>
</evidence>
<proteinExistence type="predicted"/>
<keyword evidence="1" id="KW-0238">DNA-binding</keyword>
<dbReference type="InterPro" id="IPR016032">
    <property type="entry name" value="Sig_transdc_resp-reg_C-effctor"/>
</dbReference>
<dbReference type="InterPro" id="IPR036388">
    <property type="entry name" value="WH-like_DNA-bd_sf"/>
</dbReference>
<dbReference type="eggNOG" id="COG2197">
    <property type="taxonomic scope" value="Bacteria"/>
</dbReference>
<dbReference type="OrthoDB" id="6613734at2"/>
<evidence type="ECO:0000313" key="4">
    <source>
        <dbReference type="EMBL" id="CRL46462.1"/>
    </source>
</evidence>
<dbReference type="KEGG" id="sgl:SG2137"/>
<dbReference type="Proteomes" id="UP000001932">
    <property type="component" value="Chromosome"/>
</dbReference>
<dbReference type="SUPFAM" id="SSF46894">
    <property type="entry name" value="C-terminal effector domain of the bipartite response regulators"/>
    <property type="match status" value="1"/>
</dbReference>
<dbReference type="EMBL" id="LN854557">
    <property type="protein sequence ID" value="CRL46462.1"/>
    <property type="molecule type" value="Genomic_DNA"/>
</dbReference>
<dbReference type="EMBL" id="AP008232">
    <property type="protein sequence ID" value="BAE75412.1"/>
    <property type="molecule type" value="Genomic_DNA"/>
</dbReference>
<keyword evidence="5" id="KW-1185">Reference proteome</keyword>
<dbReference type="PRINTS" id="PR00038">
    <property type="entry name" value="HTHLUXR"/>
</dbReference>
<dbReference type="NCBIfam" id="NF011940">
    <property type="entry name" value="PRK15411.1"/>
    <property type="match status" value="1"/>
</dbReference>
<dbReference type="AlphaFoldDB" id="Q2NR13"/>
<dbReference type="CDD" id="cd06170">
    <property type="entry name" value="LuxR_C_like"/>
    <property type="match status" value="1"/>
</dbReference>
<sequence>MTAFILDHCVFTRSAMRSLLNEGDLGENIYTLNDVLKLDMLCQKLTPDIVIISQRYMHMQDNDRILKALIERLPRTFFIIFIGNENIVYKAIIPIKSNVIVTSKFLAVDDFSKLLRHFSGQEKYPLAPTVKRCAPLRFSKTERQILAMWMAGENTKAICAHLNIKDKTLSSHKINIKRKTNADNKQIIYYILKIAESVTDDLYAALLNKSELVTMPP</sequence>
<name>Q2NR13_SODGM</name>
<evidence type="ECO:0000313" key="3">
    <source>
        <dbReference type="EMBL" id="BAE75412.1"/>
    </source>
</evidence>
<reference evidence="3 5" key="1">
    <citation type="journal article" date="2006" name="Genome Res.">
        <title>Massive genome erosion and functional adaptations provide insights into the symbiotic lifestyle of Sodalis glossinidius in the tsetse host.</title>
        <authorList>
            <person name="Toh H."/>
            <person name="Weiss B.L."/>
            <person name="Perkin S.A.H."/>
            <person name="Yamashita A."/>
            <person name="Oshima K."/>
            <person name="Hattori M."/>
            <person name="Aksoy S."/>
        </authorList>
    </citation>
    <scope>NUCLEOTIDE SEQUENCE [LARGE SCALE GENOMIC DNA]</scope>
    <source>
        <strain evidence="3">Morsitans</strain>
        <strain evidence="5">morsitans</strain>
    </source>
</reference>
<reference evidence="4 6" key="2">
    <citation type="submission" date="2015-05" db="EMBL/GenBank/DDBJ databases">
        <authorList>
            <person name="Goodhead I."/>
        </authorList>
    </citation>
    <scope>NUCLEOTIDE SEQUENCE [LARGE SCALE GENOMIC DNA]</scope>
    <source>
        <strain evidence="4">B4</strain>
        <strain evidence="6">morsitans</strain>
    </source>
</reference>
<dbReference type="GO" id="GO:0006355">
    <property type="term" value="P:regulation of DNA-templated transcription"/>
    <property type="evidence" value="ECO:0007669"/>
    <property type="project" value="InterPro"/>
</dbReference>
<evidence type="ECO:0000259" key="2">
    <source>
        <dbReference type="PROSITE" id="PS50043"/>
    </source>
</evidence>
<organism evidence="3 5">
    <name type="scientific">Sodalis glossinidius (strain morsitans)</name>
    <dbReference type="NCBI Taxonomy" id="343509"/>
    <lineage>
        <taxon>Bacteria</taxon>
        <taxon>Pseudomonadati</taxon>
        <taxon>Pseudomonadota</taxon>
        <taxon>Gammaproteobacteria</taxon>
        <taxon>Enterobacterales</taxon>
        <taxon>Bruguierivoracaceae</taxon>
        <taxon>Sodalis</taxon>
    </lineage>
</organism>
<dbReference type="Proteomes" id="UP000245838">
    <property type="component" value="Chromosome sggmmb4_Chromosome"/>
</dbReference>
<dbReference type="Gene3D" id="1.10.10.10">
    <property type="entry name" value="Winged helix-like DNA-binding domain superfamily/Winged helix DNA-binding domain"/>
    <property type="match status" value="1"/>
</dbReference>
<dbReference type="SMART" id="SM00421">
    <property type="entry name" value="HTH_LUXR"/>
    <property type="match status" value="1"/>
</dbReference>
<dbReference type="GO" id="GO:0003677">
    <property type="term" value="F:DNA binding"/>
    <property type="evidence" value="ECO:0007669"/>
    <property type="project" value="UniProtKB-KW"/>
</dbReference>
<evidence type="ECO:0000256" key="1">
    <source>
        <dbReference type="ARBA" id="ARBA00023125"/>
    </source>
</evidence>
<dbReference type="STRING" id="343509.SG2137"/>
<protein>
    <submittedName>
        <fullName evidence="3">Colanic acid capsular biosynthesis activation protein</fullName>
    </submittedName>
    <submittedName>
        <fullName evidence="4">Transcriptional regulatory protein RcsA</fullName>
    </submittedName>
</protein>